<reference evidence="3 4" key="1">
    <citation type="submission" date="2018-06" db="EMBL/GenBank/DDBJ databases">
        <title>Genomic Encyclopedia of Archaeal and Bacterial Type Strains, Phase II (KMG-II): from individual species to whole genera.</title>
        <authorList>
            <person name="Goeker M."/>
        </authorList>
    </citation>
    <scope>NUCLEOTIDE SEQUENCE [LARGE SCALE GENOMIC DNA]</scope>
    <source>
        <strain evidence="3 4">DSM 21851</strain>
    </source>
</reference>
<comment type="caution">
    <text evidence="3">The sequence shown here is derived from an EMBL/GenBank/DDBJ whole genome shotgun (WGS) entry which is preliminary data.</text>
</comment>
<evidence type="ECO:0000313" key="3">
    <source>
        <dbReference type="EMBL" id="RAK00538.1"/>
    </source>
</evidence>
<dbReference type="AlphaFoldDB" id="A0A327X2A3"/>
<accession>A0A327X2A3</accession>
<keyword evidence="3" id="KW-0418">Kinase</keyword>
<dbReference type="PANTHER" id="PTHR34220:SF7">
    <property type="entry name" value="SENSOR HISTIDINE KINASE YPDA"/>
    <property type="match status" value="1"/>
</dbReference>
<evidence type="ECO:0000256" key="1">
    <source>
        <dbReference type="SAM" id="Phobius"/>
    </source>
</evidence>
<dbReference type="EMBL" id="QLMC01000002">
    <property type="protein sequence ID" value="RAK00538.1"/>
    <property type="molecule type" value="Genomic_DNA"/>
</dbReference>
<dbReference type="Proteomes" id="UP000248790">
    <property type="component" value="Unassembled WGS sequence"/>
</dbReference>
<proteinExistence type="predicted"/>
<keyword evidence="4" id="KW-1185">Reference proteome</keyword>
<keyword evidence="3" id="KW-0808">Transferase</keyword>
<feature type="transmembrane region" description="Helical" evidence="1">
    <location>
        <begin position="75"/>
        <end position="97"/>
    </location>
</feature>
<dbReference type="InterPro" id="IPR010559">
    <property type="entry name" value="Sig_transdc_His_kin_internal"/>
</dbReference>
<dbReference type="Gene3D" id="3.30.565.10">
    <property type="entry name" value="Histidine kinase-like ATPase, C-terminal domain"/>
    <property type="match status" value="1"/>
</dbReference>
<keyword evidence="1" id="KW-1133">Transmembrane helix</keyword>
<dbReference type="SUPFAM" id="SSF55874">
    <property type="entry name" value="ATPase domain of HSP90 chaperone/DNA topoisomerase II/histidine kinase"/>
    <property type="match status" value="1"/>
</dbReference>
<evidence type="ECO:0000259" key="2">
    <source>
        <dbReference type="Pfam" id="PF06580"/>
    </source>
</evidence>
<evidence type="ECO:0000313" key="4">
    <source>
        <dbReference type="Proteomes" id="UP000248790"/>
    </source>
</evidence>
<protein>
    <submittedName>
        <fullName evidence="3">Histidine kinase</fullName>
    </submittedName>
</protein>
<feature type="transmembrane region" description="Helical" evidence="1">
    <location>
        <begin position="45"/>
        <end position="63"/>
    </location>
</feature>
<dbReference type="InterPro" id="IPR050640">
    <property type="entry name" value="Bact_2-comp_sensor_kinase"/>
</dbReference>
<organism evidence="3 4">
    <name type="scientific">Larkinella arboricola</name>
    <dbReference type="NCBI Taxonomy" id="643671"/>
    <lineage>
        <taxon>Bacteria</taxon>
        <taxon>Pseudomonadati</taxon>
        <taxon>Bacteroidota</taxon>
        <taxon>Cytophagia</taxon>
        <taxon>Cytophagales</taxon>
        <taxon>Spirosomataceae</taxon>
        <taxon>Larkinella</taxon>
    </lineage>
</organism>
<dbReference type="OrthoDB" id="9809908at2"/>
<feature type="transmembrane region" description="Helical" evidence="1">
    <location>
        <begin position="12"/>
        <end position="30"/>
    </location>
</feature>
<keyword evidence="1" id="KW-0812">Transmembrane</keyword>
<dbReference type="PANTHER" id="PTHR34220">
    <property type="entry name" value="SENSOR HISTIDINE KINASE YPDA"/>
    <property type="match status" value="1"/>
</dbReference>
<dbReference type="RefSeq" id="WP_111628272.1">
    <property type="nucleotide sequence ID" value="NZ_QLMC01000002.1"/>
</dbReference>
<feature type="domain" description="Signal transduction histidine kinase internal region" evidence="2">
    <location>
        <begin position="152"/>
        <end position="230"/>
    </location>
</feature>
<dbReference type="Pfam" id="PF06580">
    <property type="entry name" value="His_kinase"/>
    <property type="match status" value="1"/>
</dbReference>
<dbReference type="GO" id="GO:0016020">
    <property type="term" value="C:membrane"/>
    <property type="evidence" value="ECO:0007669"/>
    <property type="project" value="InterPro"/>
</dbReference>
<dbReference type="GO" id="GO:0000155">
    <property type="term" value="F:phosphorelay sensor kinase activity"/>
    <property type="evidence" value="ECO:0007669"/>
    <property type="project" value="InterPro"/>
</dbReference>
<dbReference type="InterPro" id="IPR036890">
    <property type="entry name" value="HATPase_C_sf"/>
</dbReference>
<sequence>MVQRIQTCPHQRWLQEVLLFLGFFTLNSLTSWELINSSSLLAREFLYFCLLYGHAQFQRFFLLPKVLDSQQARRYGFWAVVTLLLFSVVLMFVNDWLCTEVLKPNFTPGLIYLYTVASATVSLLLFNVPLLVNRFYQQRRQQEEFKMCMQEMELSVLRSQLNPHFLFNTLNNLYGVSLHEPARTPDMIMQLSQLLRYQLNSTRRTWVPLTDELEFLTSYISLETERVGSRCRVHFNGPDDQEATGYVVAPMMLMPFVENAFKHGTAGIRACEVKVDVSIENGRLRLYVVNTVPARAKASVSTGVGLENTRQRLEMLYPGTHQLTIESSADQYTVELILPLQDHSINYPLNAELAAV</sequence>
<name>A0A327X2A3_LARAB</name>
<gene>
    <name evidence="3" type="ORF">LX87_02246</name>
</gene>
<keyword evidence="1" id="KW-0472">Membrane</keyword>
<feature type="transmembrane region" description="Helical" evidence="1">
    <location>
        <begin position="109"/>
        <end position="132"/>
    </location>
</feature>